<dbReference type="OrthoDB" id="128043at2"/>
<dbReference type="AlphaFoldDB" id="A0A559K561"/>
<protein>
    <submittedName>
        <fullName evidence="1">Uncharacterized protein</fullName>
    </submittedName>
</protein>
<evidence type="ECO:0000313" key="2">
    <source>
        <dbReference type="Proteomes" id="UP000317036"/>
    </source>
</evidence>
<name>A0A559K561_9BACL</name>
<organism evidence="1 2">
    <name type="scientific">Paenibacillus cremeus</name>
    <dbReference type="NCBI Taxonomy" id="2163881"/>
    <lineage>
        <taxon>Bacteria</taxon>
        <taxon>Bacillati</taxon>
        <taxon>Bacillota</taxon>
        <taxon>Bacilli</taxon>
        <taxon>Bacillales</taxon>
        <taxon>Paenibacillaceae</taxon>
        <taxon>Paenibacillus</taxon>
    </lineage>
</organism>
<sequence>MGDKLTAGKESLMTFTIKDAKIKNPITNLQPYLGAVGHVVILSADAEQHLHVHRSFCHSSAVNIKP</sequence>
<reference evidence="1 2" key="1">
    <citation type="submission" date="2019-07" db="EMBL/GenBank/DDBJ databases">
        <authorList>
            <person name="Kim J."/>
        </authorList>
    </citation>
    <scope>NUCLEOTIDE SEQUENCE [LARGE SCALE GENOMIC DNA]</scope>
    <source>
        <strain evidence="1 2">JC52</strain>
    </source>
</reference>
<keyword evidence="2" id="KW-1185">Reference proteome</keyword>
<comment type="caution">
    <text evidence="1">The sequence shown here is derived from an EMBL/GenBank/DDBJ whole genome shotgun (WGS) entry which is preliminary data.</text>
</comment>
<proteinExistence type="predicted"/>
<accession>A0A559K561</accession>
<gene>
    <name evidence="1" type="ORF">FPZ49_24920</name>
</gene>
<dbReference type="Proteomes" id="UP000317036">
    <property type="component" value="Unassembled WGS sequence"/>
</dbReference>
<dbReference type="EMBL" id="VNJI01000040">
    <property type="protein sequence ID" value="TVY07275.1"/>
    <property type="molecule type" value="Genomic_DNA"/>
</dbReference>
<evidence type="ECO:0000313" key="1">
    <source>
        <dbReference type="EMBL" id="TVY07275.1"/>
    </source>
</evidence>